<dbReference type="SUPFAM" id="SSF56349">
    <property type="entry name" value="DNA breaking-rejoining enzymes"/>
    <property type="match status" value="1"/>
</dbReference>
<organism evidence="4 5">
    <name type="scientific">Candidatus Aeolococcus gillhamiae</name>
    <dbReference type="NCBI Taxonomy" id="3127015"/>
    <lineage>
        <taxon>Bacteria</taxon>
        <taxon>Bacillati</taxon>
        <taxon>Candidatus Dormiibacterota</taxon>
        <taxon>Candidatus Dormibacteria</taxon>
        <taxon>Candidatus Aeolococcales</taxon>
        <taxon>Candidatus Aeolococcaceae</taxon>
        <taxon>Candidatus Aeolococcus</taxon>
    </lineage>
</organism>
<feature type="region of interest" description="Disordered" evidence="2">
    <location>
        <begin position="105"/>
        <end position="125"/>
    </location>
</feature>
<dbReference type="PROSITE" id="PS51898">
    <property type="entry name" value="TYR_RECOMBINASE"/>
    <property type="match status" value="1"/>
</dbReference>
<sequence>RRLAGMPSDEFDLVCDRGDGQPIDPSTFTHAFKRLAKETGIRSEVRLHDARHGVATAMLEHNVHPAIASAVLGHASESFTMSTSLAVELLGLDVSPALTEPAFDLVAPPHKGGGGIPESPALSAK</sequence>
<evidence type="ECO:0000259" key="3">
    <source>
        <dbReference type="PROSITE" id="PS51898"/>
    </source>
</evidence>
<feature type="domain" description="Tyr recombinase" evidence="3">
    <location>
        <begin position="1"/>
        <end position="104"/>
    </location>
</feature>
<comment type="caution">
    <text evidence="4">The sequence shown here is derived from an EMBL/GenBank/DDBJ whole genome shotgun (WGS) entry which is preliminary data.</text>
</comment>
<dbReference type="GO" id="GO:0006310">
    <property type="term" value="P:DNA recombination"/>
    <property type="evidence" value="ECO:0007669"/>
    <property type="project" value="UniProtKB-KW"/>
</dbReference>
<evidence type="ECO:0000313" key="5">
    <source>
        <dbReference type="Proteomes" id="UP000248724"/>
    </source>
</evidence>
<feature type="non-terminal residue" evidence="4">
    <location>
        <position position="1"/>
    </location>
</feature>
<dbReference type="GO" id="GO:0015074">
    <property type="term" value="P:DNA integration"/>
    <property type="evidence" value="ECO:0007669"/>
    <property type="project" value="InterPro"/>
</dbReference>
<evidence type="ECO:0000256" key="1">
    <source>
        <dbReference type="ARBA" id="ARBA00023172"/>
    </source>
</evidence>
<protein>
    <recommendedName>
        <fullName evidence="3">Tyr recombinase domain-containing protein</fullName>
    </recommendedName>
</protein>
<dbReference type="EMBL" id="QHBU01000139">
    <property type="protein sequence ID" value="PZR80736.1"/>
    <property type="molecule type" value="Genomic_DNA"/>
</dbReference>
<gene>
    <name evidence="4" type="ORF">DLM65_07460</name>
</gene>
<reference evidence="4 5" key="1">
    <citation type="journal article" date="2017" name="Nature">
        <title>Atmospheric trace gases support primary production in Antarctic desert surface soil.</title>
        <authorList>
            <person name="Ji M."/>
            <person name="Greening C."/>
            <person name="Vanwonterghem I."/>
            <person name="Carere C.R."/>
            <person name="Bay S.K."/>
            <person name="Steen J.A."/>
            <person name="Montgomery K."/>
            <person name="Lines T."/>
            <person name="Beardall J."/>
            <person name="van Dorst J."/>
            <person name="Snape I."/>
            <person name="Stott M.B."/>
            <person name="Hugenholtz P."/>
            <person name="Ferrari B.C."/>
        </authorList>
    </citation>
    <scope>NUCLEOTIDE SEQUENCE [LARGE SCALE GENOMIC DNA]</scope>
    <source>
        <strain evidence="4">RRmetagenome_bin12</strain>
    </source>
</reference>
<dbReference type="Proteomes" id="UP000248724">
    <property type="component" value="Unassembled WGS sequence"/>
</dbReference>
<dbReference type="InterPro" id="IPR002104">
    <property type="entry name" value="Integrase_catalytic"/>
</dbReference>
<dbReference type="Gene3D" id="1.10.443.10">
    <property type="entry name" value="Intergrase catalytic core"/>
    <property type="match status" value="1"/>
</dbReference>
<dbReference type="AlphaFoldDB" id="A0A2W5ZD40"/>
<dbReference type="Pfam" id="PF00589">
    <property type="entry name" value="Phage_integrase"/>
    <property type="match status" value="1"/>
</dbReference>
<dbReference type="GO" id="GO:0003677">
    <property type="term" value="F:DNA binding"/>
    <property type="evidence" value="ECO:0007669"/>
    <property type="project" value="InterPro"/>
</dbReference>
<accession>A0A2W5ZD40</accession>
<name>A0A2W5ZD40_9BACT</name>
<keyword evidence="1" id="KW-0233">DNA recombination</keyword>
<evidence type="ECO:0000313" key="4">
    <source>
        <dbReference type="EMBL" id="PZR80736.1"/>
    </source>
</evidence>
<evidence type="ECO:0000256" key="2">
    <source>
        <dbReference type="SAM" id="MobiDB-lite"/>
    </source>
</evidence>
<dbReference type="InterPro" id="IPR013762">
    <property type="entry name" value="Integrase-like_cat_sf"/>
</dbReference>
<dbReference type="InterPro" id="IPR011010">
    <property type="entry name" value="DNA_brk_join_enz"/>
</dbReference>
<proteinExistence type="predicted"/>